<dbReference type="Proteomes" id="UP000289886">
    <property type="component" value="Unassembled WGS sequence"/>
</dbReference>
<dbReference type="GO" id="GO:0008270">
    <property type="term" value="F:zinc ion binding"/>
    <property type="evidence" value="ECO:0007669"/>
    <property type="project" value="UniProtKB-KW"/>
</dbReference>
<dbReference type="AlphaFoldDB" id="A0A444V891"/>
<gene>
    <name evidence="4" type="ORF">EOD39_15474</name>
</gene>
<keyword evidence="1" id="KW-0479">Metal-binding</keyword>
<organism evidence="4 5">
    <name type="scientific">Acipenser ruthenus</name>
    <name type="common">Sterlet sturgeon</name>
    <dbReference type="NCBI Taxonomy" id="7906"/>
    <lineage>
        <taxon>Eukaryota</taxon>
        <taxon>Metazoa</taxon>
        <taxon>Chordata</taxon>
        <taxon>Craniata</taxon>
        <taxon>Vertebrata</taxon>
        <taxon>Euteleostomi</taxon>
        <taxon>Actinopterygii</taxon>
        <taxon>Chondrostei</taxon>
        <taxon>Acipenseriformes</taxon>
        <taxon>Acipenseridae</taxon>
        <taxon>Acipenser</taxon>
    </lineage>
</organism>
<dbReference type="GO" id="GO:0003676">
    <property type="term" value="F:nucleic acid binding"/>
    <property type="evidence" value="ECO:0007669"/>
    <property type="project" value="InterPro"/>
</dbReference>
<accession>A0A444V891</accession>
<comment type="caution">
    <text evidence="4">The sequence shown here is derived from an EMBL/GenBank/DDBJ whole genome shotgun (WGS) entry which is preliminary data.</text>
</comment>
<evidence type="ECO:0000256" key="2">
    <source>
        <dbReference type="SAM" id="MobiDB-lite"/>
    </source>
</evidence>
<dbReference type="PROSITE" id="PS50158">
    <property type="entry name" value="ZF_CCHC"/>
    <property type="match status" value="1"/>
</dbReference>
<feature type="region of interest" description="Disordered" evidence="2">
    <location>
        <begin position="135"/>
        <end position="157"/>
    </location>
</feature>
<sequence>MCLLPGHVVSSCPSFRCFECGQQVHYARSCRAVRCDDCHHALLSCVCLDAEDGAAENGGMEGEVAVVLSQQGEEGELKEQPDEGEAAAELMEMALRDEQVEMVPDAEDVHHVEGEMGAAAEAVENVSAVAVLGEEAVDEGGGGSLQEDREEVESCPRDQNVRLAKIIKRWDRAEIKPNINKGGE</sequence>
<evidence type="ECO:0000259" key="3">
    <source>
        <dbReference type="PROSITE" id="PS50158"/>
    </source>
</evidence>
<protein>
    <recommendedName>
        <fullName evidence="3">CCHC-type domain-containing protein</fullName>
    </recommendedName>
</protein>
<feature type="domain" description="CCHC-type" evidence="3">
    <location>
        <begin position="16"/>
        <end position="31"/>
    </location>
</feature>
<name>A0A444V891_ACIRT</name>
<evidence type="ECO:0000313" key="4">
    <source>
        <dbReference type="EMBL" id="RXM96611.1"/>
    </source>
</evidence>
<evidence type="ECO:0000256" key="1">
    <source>
        <dbReference type="PROSITE-ProRule" id="PRU00047"/>
    </source>
</evidence>
<reference evidence="4 5" key="1">
    <citation type="submission" date="2019-01" db="EMBL/GenBank/DDBJ databases">
        <title>Draft Genome and Complete Hox-Cluster Characterization of the Sterlet Sturgeon (Acipenser ruthenus).</title>
        <authorList>
            <person name="Wei Q."/>
        </authorList>
    </citation>
    <scope>NUCLEOTIDE SEQUENCE [LARGE SCALE GENOMIC DNA]</scope>
    <source>
        <strain evidence="4">WHYD16114868_AA</strain>
        <tissue evidence="4">Blood</tissue>
    </source>
</reference>
<keyword evidence="5" id="KW-1185">Reference proteome</keyword>
<proteinExistence type="predicted"/>
<dbReference type="InterPro" id="IPR001878">
    <property type="entry name" value="Znf_CCHC"/>
</dbReference>
<dbReference type="Gene3D" id="4.10.60.10">
    <property type="entry name" value="Zinc finger, CCHC-type"/>
    <property type="match status" value="1"/>
</dbReference>
<evidence type="ECO:0000313" key="5">
    <source>
        <dbReference type="Proteomes" id="UP000289886"/>
    </source>
</evidence>
<keyword evidence="1" id="KW-0863">Zinc-finger</keyword>
<dbReference type="EMBL" id="SCEB01001546">
    <property type="protein sequence ID" value="RXM96611.1"/>
    <property type="molecule type" value="Genomic_DNA"/>
</dbReference>
<keyword evidence="1" id="KW-0862">Zinc</keyword>